<dbReference type="Pfam" id="PF02817">
    <property type="entry name" value="E3_binding"/>
    <property type="match status" value="1"/>
</dbReference>
<dbReference type="Pfam" id="PF00198">
    <property type="entry name" value="2-oxoacid_dh"/>
    <property type="match status" value="1"/>
</dbReference>
<dbReference type="PANTHER" id="PTHR23151">
    <property type="entry name" value="DIHYDROLIPOAMIDE ACETYL/SUCCINYL-TRANSFERASE-RELATED"/>
    <property type="match status" value="1"/>
</dbReference>
<dbReference type="SUPFAM" id="SSF51230">
    <property type="entry name" value="Single hybrid motif"/>
    <property type="match status" value="2"/>
</dbReference>
<dbReference type="InterPro" id="IPR036625">
    <property type="entry name" value="E3-bd_dom_sf"/>
</dbReference>
<dbReference type="EC" id="2.3.1.12" evidence="8"/>
<dbReference type="Gene3D" id="3.30.559.10">
    <property type="entry name" value="Chloramphenicol acetyltransferase-like domain"/>
    <property type="match status" value="1"/>
</dbReference>
<keyword evidence="13" id="KW-1185">Reference proteome</keyword>
<dbReference type="PROSITE" id="PS00189">
    <property type="entry name" value="LIPOYL"/>
    <property type="match status" value="2"/>
</dbReference>
<feature type="compositionally biased region" description="Low complexity" evidence="9">
    <location>
        <begin position="270"/>
        <end position="279"/>
    </location>
</feature>
<proteinExistence type="inferred from homology"/>
<dbReference type="Proteomes" id="UP001165430">
    <property type="component" value="Unassembled WGS sequence"/>
</dbReference>
<dbReference type="InterPro" id="IPR004167">
    <property type="entry name" value="PSBD"/>
</dbReference>
<keyword evidence="5 8" id="KW-0012">Acyltransferase</keyword>
<evidence type="ECO:0000256" key="9">
    <source>
        <dbReference type="SAM" id="MobiDB-lite"/>
    </source>
</evidence>
<dbReference type="InterPro" id="IPR000089">
    <property type="entry name" value="Biotin_lipoyl"/>
</dbReference>
<dbReference type="CDD" id="cd06849">
    <property type="entry name" value="lipoyl_domain"/>
    <property type="match status" value="2"/>
</dbReference>
<evidence type="ECO:0000256" key="8">
    <source>
        <dbReference type="RuleBase" id="RU361137"/>
    </source>
</evidence>
<dbReference type="InterPro" id="IPR011053">
    <property type="entry name" value="Single_hybrid_motif"/>
</dbReference>
<feature type="domain" description="Lipoyl-binding" evidence="10">
    <location>
        <begin position="2"/>
        <end position="77"/>
    </location>
</feature>
<accession>A0ABS9VGV7</accession>
<comment type="caution">
    <text evidence="12">The sequence shown here is derived from an EMBL/GenBank/DDBJ whole genome shotgun (WGS) entry which is preliminary data.</text>
</comment>
<evidence type="ECO:0000256" key="1">
    <source>
        <dbReference type="ARBA" id="ARBA00007317"/>
    </source>
</evidence>
<feature type="region of interest" description="Disordered" evidence="9">
    <location>
        <begin position="230"/>
        <end position="285"/>
    </location>
</feature>
<dbReference type="PROSITE" id="PS50968">
    <property type="entry name" value="BIOTINYL_LIPOYL"/>
    <property type="match status" value="2"/>
</dbReference>
<evidence type="ECO:0000256" key="4">
    <source>
        <dbReference type="ARBA" id="ARBA00022823"/>
    </source>
</evidence>
<evidence type="ECO:0000259" key="11">
    <source>
        <dbReference type="PROSITE" id="PS51826"/>
    </source>
</evidence>
<dbReference type="Pfam" id="PF00364">
    <property type="entry name" value="Biotin_lipoyl"/>
    <property type="match status" value="2"/>
</dbReference>
<comment type="cofactor">
    <cofactor evidence="8">
        <name>(R)-lipoate</name>
        <dbReference type="ChEBI" id="CHEBI:83088"/>
    </cofactor>
    <text evidence="8">Binds 2 lipoyl cofactors covalently.</text>
</comment>
<dbReference type="NCBIfam" id="TIGR01349">
    <property type="entry name" value="PDHac_trf_mito"/>
    <property type="match status" value="1"/>
</dbReference>
<feature type="compositionally biased region" description="Basic and acidic residues" evidence="9">
    <location>
        <begin position="100"/>
        <end position="137"/>
    </location>
</feature>
<dbReference type="InterPro" id="IPR003016">
    <property type="entry name" value="2-oxoA_DH_lipoyl-BS"/>
</dbReference>
<evidence type="ECO:0000256" key="2">
    <source>
        <dbReference type="ARBA" id="ARBA00011484"/>
    </source>
</evidence>
<feature type="compositionally biased region" description="Basic and acidic residues" evidence="9">
    <location>
        <begin position="230"/>
        <end position="269"/>
    </location>
</feature>
<dbReference type="SUPFAM" id="SSF47005">
    <property type="entry name" value="Peripheral subunit-binding domain of 2-oxo acid dehydrogenase complex"/>
    <property type="match status" value="1"/>
</dbReference>
<evidence type="ECO:0000313" key="12">
    <source>
        <dbReference type="EMBL" id="MCH7415671.1"/>
    </source>
</evidence>
<comment type="subunit">
    <text evidence="2">Forms a 24-polypeptide structural core with octahedral symmetry.</text>
</comment>
<sequence>MAEIIRMPKMSDTMEEGVIAAWLKKVGDEVKPGDILAEVETDKATMELESYEEGVLLHIGVEEKDAVPVNGVIAIIGEKGENIDDLLKEAKGEGGSSSSPKEDKKEDKEEEVKEKDEKNGKEDSKTEDNSKGEKIDTSDINAQVITMPKMSDTMTEGVIATWLKKVGDEIKAGDIIAEVETDKATMELESYDDGILLHIGVEAGEAVEIDGVIAVIGEKGADFETLIKAHSSKGSDSKEAPKEEKKEEKAPEKKTEEKKSEDKKSEEPTKSSTSDSNGSDDGRLKASPLAKKLASEKGVDIKLVKGSGEGGRIVKRDVESFDPASVKAPTQEKATTTAAAPAIGQESFKEEKVSQMRKVIAKRLAESKFNAPHFYLTMEINMDKAIEARKSMNEVSPVKISFNDMVIKAAAAALRQHPKVNSSWLGDKIRYNDHIHIGMAVAVEEGLLVPVIRFADSKSLSQISNEAKSLGGKAKTKELQPKDWEGNTFTISNLGMFGIDEFTAIINPPDACIMAVGGIKETVIVKNGQMVIGNLMKVTLSCDHRVVDGAVGSAFLQTFKGLLEDPVRILI</sequence>
<evidence type="ECO:0000256" key="3">
    <source>
        <dbReference type="ARBA" id="ARBA00022679"/>
    </source>
</evidence>
<feature type="domain" description="Peripheral subunit-binding (PSBD)" evidence="11">
    <location>
        <begin position="285"/>
        <end position="322"/>
    </location>
</feature>
<evidence type="ECO:0000313" key="13">
    <source>
        <dbReference type="Proteomes" id="UP001165430"/>
    </source>
</evidence>
<comment type="similarity">
    <text evidence="1 8">Belongs to the 2-oxoacid dehydrogenase family.</text>
</comment>
<dbReference type="EMBL" id="JAKZGO010000027">
    <property type="protein sequence ID" value="MCH7415671.1"/>
    <property type="molecule type" value="Genomic_DNA"/>
</dbReference>
<dbReference type="Gene3D" id="4.10.320.10">
    <property type="entry name" value="E3-binding domain"/>
    <property type="match status" value="1"/>
</dbReference>
<keyword evidence="4 8" id="KW-0450">Lipoyl</keyword>
<protein>
    <recommendedName>
        <fullName evidence="8">Acetyltransferase component of pyruvate dehydrogenase complex</fullName>
        <ecNumber evidence="8">2.3.1.12</ecNumber>
    </recommendedName>
</protein>
<dbReference type="InterPro" id="IPR006257">
    <property type="entry name" value="LAT1"/>
</dbReference>
<comment type="catalytic activity">
    <reaction evidence="7 8">
        <text>N(6)-[(R)-dihydrolipoyl]-L-lysyl-[protein] + acetyl-CoA = N(6)-[(R)-S(8)-acetyldihydrolipoyl]-L-lysyl-[protein] + CoA</text>
        <dbReference type="Rhea" id="RHEA:17017"/>
        <dbReference type="Rhea" id="RHEA-COMP:10475"/>
        <dbReference type="Rhea" id="RHEA-COMP:10478"/>
        <dbReference type="ChEBI" id="CHEBI:57287"/>
        <dbReference type="ChEBI" id="CHEBI:57288"/>
        <dbReference type="ChEBI" id="CHEBI:83100"/>
        <dbReference type="ChEBI" id="CHEBI:83111"/>
        <dbReference type="EC" id="2.3.1.12"/>
    </reaction>
</comment>
<reference evidence="12" key="1">
    <citation type="submission" date="2022-03" db="EMBL/GenBank/DDBJ databases">
        <title>De novo assembled genomes of Belliella spp. (Cyclobacteriaceae) strains.</title>
        <authorList>
            <person name="Szabo A."/>
            <person name="Korponai K."/>
            <person name="Felfoldi T."/>
        </authorList>
    </citation>
    <scope>NUCLEOTIDE SEQUENCE</scope>
    <source>
        <strain evidence="12">DSM 111903</strain>
    </source>
</reference>
<dbReference type="Gene3D" id="2.40.50.100">
    <property type="match status" value="2"/>
</dbReference>
<dbReference type="GO" id="GO:0004742">
    <property type="term" value="F:dihydrolipoyllysine-residue acetyltransferase activity"/>
    <property type="evidence" value="ECO:0007669"/>
    <property type="project" value="UniProtKB-EC"/>
</dbReference>
<dbReference type="PROSITE" id="PS51826">
    <property type="entry name" value="PSBD"/>
    <property type="match status" value="1"/>
</dbReference>
<dbReference type="PANTHER" id="PTHR23151:SF90">
    <property type="entry name" value="DIHYDROLIPOYLLYSINE-RESIDUE ACETYLTRANSFERASE COMPONENT OF PYRUVATE DEHYDROGENASE COMPLEX, MITOCHONDRIAL-RELATED"/>
    <property type="match status" value="1"/>
</dbReference>
<dbReference type="InterPro" id="IPR045257">
    <property type="entry name" value="E2/Pdx1"/>
</dbReference>
<comment type="function">
    <text evidence="6">The pyruvate dehydrogenase complex catalyzes the overall conversion of pyruvate to acetyl-CoA and CO(2). It contains multiple copies of three enzymatic components: pyruvate dehydrogenase (E1), dihydrolipoamide acetyltransferase (E2) and lipoamide dehydrogenase (E3).</text>
</comment>
<dbReference type="RefSeq" id="WP_241414539.1">
    <property type="nucleotide sequence ID" value="NZ_JAKZGO010000027.1"/>
</dbReference>
<feature type="domain" description="Lipoyl-binding" evidence="10">
    <location>
        <begin position="142"/>
        <end position="217"/>
    </location>
</feature>
<dbReference type="InterPro" id="IPR023213">
    <property type="entry name" value="CAT-like_dom_sf"/>
</dbReference>
<evidence type="ECO:0000256" key="7">
    <source>
        <dbReference type="ARBA" id="ARBA00048370"/>
    </source>
</evidence>
<organism evidence="12 13">
    <name type="scientific">Belliella alkalica</name>
    <dbReference type="NCBI Taxonomy" id="1730871"/>
    <lineage>
        <taxon>Bacteria</taxon>
        <taxon>Pseudomonadati</taxon>
        <taxon>Bacteroidota</taxon>
        <taxon>Cytophagia</taxon>
        <taxon>Cytophagales</taxon>
        <taxon>Cyclobacteriaceae</taxon>
        <taxon>Belliella</taxon>
    </lineage>
</organism>
<keyword evidence="12" id="KW-0670">Pyruvate</keyword>
<evidence type="ECO:0000259" key="10">
    <source>
        <dbReference type="PROSITE" id="PS50968"/>
    </source>
</evidence>
<gene>
    <name evidence="12" type="ORF">MM213_19370</name>
</gene>
<keyword evidence="3 8" id="KW-0808">Transferase</keyword>
<dbReference type="SUPFAM" id="SSF52777">
    <property type="entry name" value="CoA-dependent acyltransferases"/>
    <property type="match status" value="1"/>
</dbReference>
<dbReference type="InterPro" id="IPR001078">
    <property type="entry name" value="2-oxoacid_DH_actylTfrase"/>
</dbReference>
<evidence type="ECO:0000256" key="5">
    <source>
        <dbReference type="ARBA" id="ARBA00023315"/>
    </source>
</evidence>
<name>A0ABS9VGV7_9BACT</name>
<evidence type="ECO:0000256" key="6">
    <source>
        <dbReference type="ARBA" id="ARBA00025211"/>
    </source>
</evidence>
<feature type="region of interest" description="Disordered" evidence="9">
    <location>
        <begin position="89"/>
        <end position="143"/>
    </location>
</feature>